<gene>
    <name evidence="7" type="ORF">ACFQDL_18580</name>
</gene>
<keyword evidence="5" id="KW-0560">Oxidoreductase</keyword>
<evidence type="ECO:0000256" key="2">
    <source>
        <dbReference type="ARBA" id="ARBA00010790"/>
    </source>
</evidence>
<dbReference type="InterPro" id="IPR051473">
    <property type="entry name" value="P2Ox-like"/>
</dbReference>
<proteinExistence type="inferred from homology"/>
<reference evidence="8" key="1">
    <citation type="journal article" date="2019" name="Int. J. Syst. Evol. Microbiol.">
        <title>The Global Catalogue of Microorganisms (GCM) 10K type strain sequencing project: providing services to taxonomists for standard genome sequencing and annotation.</title>
        <authorList>
            <consortium name="The Broad Institute Genomics Platform"/>
            <consortium name="The Broad Institute Genome Sequencing Center for Infectious Disease"/>
            <person name="Wu L."/>
            <person name="Ma J."/>
        </authorList>
    </citation>
    <scope>NUCLEOTIDE SEQUENCE [LARGE SCALE GENOMIC DNA]</scope>
    <source>
        <strain evidence="8">NBRC 111756</strain>
    </source>
</reference>
<keyword evidence="4" id="KW-0274">FAD</keyword>
<dbReference type="RefSeq" id="WP_379910330.1">
    <property type="nucleotide sequence ID" value="NZ_JBHSWE010000001.1"/>
</dbReference>
<dbReference type="PANTHER" id="PTHR42784:SF1">
    <property type="entry name" value="PYRANOSE 2-OXIDASE"/>
    <property type="match status" value="1"/>
</dbReference>
<dbReference type="SUPFAM" id="SSF51905">
    <property type="entry name" value="FAD/NAD(P)-binding domain"/>
    <property type="match status" value="1"/>
</dbReference>
<evidence type="ECO:0000256" key="3">
    <source>
        <dbReference type="ARBA" id="ARBA00022630"/>
    </source>
</evidence>
<dbReference type="InterPro" id="IPR036188">
    <property type="entry name" value="FAD/NAD-bd_sf"/>
</dbReference>
<comment type="caution">
    <text evidence="7">The sequence shown here is derived from an EMBL/GenBank/DDBJ whole genome shotgun (WGS) entry which is preliminary data.</text>
</comment>
<sequence>MRARYFVLACGGIENARILLLSNRVARAGLGNQYDRVGRFFMDHPMVQRSARVFTREPVRIKALFEPIEKEDQRALAGLCPTPLSQRTRRILNCSATFTRAPDPRAGTDRDAWPADLEKERITLMADLDDGRLQQGAFFNLTTRSEQAPNPDSRITLSHERDALGLNKVLLDWRLTELDFQTIRISLELIGEELGRLGLGHVQLADWLTTNQVNWPDSLNWGSHHMGTTRMADNPKEGVVDRNCRLHSVTNLYIAGSSVFTTSGYMNPTLTIVALALRLADHLKGQFPA</sequence>
<dbReference type="Gene3D" id="3.50.50.60">
    <property type="entry name" value="FAD/NAD(P)-binding domain"/>
    <property type="match status" value="1"/>
</dbReference>
<comment type="similarity">
    <text evidence="2">Belongs to the GMC oxidoreductase family.</text>
</comment>
<protein>
    <submittedName>
        <fullName evidence="7">GMC oxidoreductase</fullName>
    </submittedName>
</protein>
<organism evidence="7 8">
    <name type="scientific">Marinobacterium aestuariivivens</name>
    <dbReference type="NCBI Taxonomy" id="1698799"/>
    <lineage>
        <taxon>Bacteria</taxon>
        <taxon>Pseudomonadati</taxon>
        <taxon>Pseudomonadota</taxon>
        <taxon>Gammaproteobacteria</taxon>
        <taxon>Oceanospirillales</taxon>
        <taxon>Oceanospirillaceae</taxon>
        <taxon>Marinobacterium</taxon>
    </lineage>
</organism>
<evidence type="ECO:0000256" key="4">
    <source>
        <dbReference type="ARBA" id="ARBA00022827"/>
    </source>
</evidence>
<dbReference type="PANTHER" id="PTHR42784">
    <property type="entry name" value="PYRANOSE 2-OXIDASE"/>
    <property type="match status" value="1"/>
</dbReference>
<keyword evidence="3" id="KW-0285">Flavoprotein</keyword>
<evidence type="ECO:0000259" key="6">
    <source>
        <dbReference type="Pfam" id="PF05199"/>
    </source>
</evidence>
<dbReference type="InterPro" id="IPR007867">
    <property type="entry name" value="GMC_OxRtase_C"/>
</dbReference>
<feature type="domain" description="Glucose-methanol-choline oxidoreductase C-terminal" evidence="6">
    <location>
        <begin position="149"/>
        <end position="276"/>
    </location>
</feature>
<keyword evidence="8" id="KW-1185">Reference proteome</keyword>
<dbReference type="Proteomes" id="UP001596422">
    <property type="component" value="Unassembled WGS sequence"/>
</dbReference>
<comment type="cofactor">
    <cofactor evidence="1">
        <name>FAD</name>
        <dbReference type="ChEBI" id="CHEBI:57692"/>
    </cofactor>
</comment>
<name>A0ABW2A307_9GAMM</name>
<evidence type="ECO:0000256" key="1">
    <source>
        <dbReference type="ARBA" id="ARBA00001974"/>
    </source>
</evidence>
<dbReference type="EMBL" id="JBHSWE010000001">
    <property type="protein sequence ID" value="MFC6671847.1"/>
    <property type="molecule type" value="Genomic_DNA"/>
</dbReference>
<dbReference type="Pfam" id="PF05199">
    <property type="entry name" value="GMC_oxred_C"/>
    <property type="match status" value="1"/>
</dbReference>
<accession>A0ABW2A307</accession>
<evidence type="ECO:0000256" key="5">
    <source>
        <dbReference type="ARBA" id="ARBA00023002"/>
    </source>
</evidence>
<evidence type="ECO:0000313" key="8">
    <source>
        <dbReference type="Proteomes" id="UP001596422"/>
    </source>
</evidence>
<evidence type="ECO:0000313" key="7">
    <source>
        <dbReference type="EMBL" id="MFC6671847.1"/>
    </source>
</evidence>